<dbReference type="HOGENOM" id="CLU_3023919_0_0_9"/>
<keyword evidence="1" id="KW-1133">Transmembrane helix</keyword>
<organism evidence="2 3">
    <name type="scientific">Enterocloster bolteae (strain ATCC BAA-613 / DSM 15670 / CCUG 46953 / JCM 12243 / WAL 16351)</name>
    <name type="common">Clostridium bolteae</name>
    <dbReference type="NCBI Taxonomy" id="411902"/>
    <lineage>
        <taxon>Bacteria</taxon>
        <taxon>Bacillati</taxon>
        <taxon>Bacillota</taxon>
        <taxon>Clostridia</taxon>
        <taxon>Lachnospirales</taxon>
        <taxon>Lachnospiraceae</taxon>
        <taxon>Enterocloster</taxon>
    </lineage>
</organism>
<feature type="transmembrane region" description="Helical" evidence="1">
    <location>
        <begin position="21"/>
        <end position="41"/>
    </location>
</feature>
<dbReference type="Proteomes" id="UP000005396">
    <property type="component" value="Unassembled WGS sequence"/>
</dbReference>
<sequence>MEVRPKSSNFYSIMIGNISQGLWLLIFPLFLVLFLVLPVSLPSMEISVNCRCRQG</sequence>
<reference evidence="2 3" key="2">
    <citation type="submission" date="2007-09" db="EMBL/GenBank/DDBJ databases">
        <title>Draft genome sequence of Clostridium bolteae (ATCC BAA-613).</title>
        <authorList>
            <person name="Sudarsanam P."/>
            <person name="Ley R."/>
            <person name="Guruge J."/>
            <person name="Turnbaugh P.J."/>
            <person name="Mahowald M."/>
            <person name="Liep D."/>
            <person name="Gordon J."/>
        </authorList>
    </citation>
    <scope>NUCLEOTIDE SEQUENCE [LARGE SCALE GENOMIC DNA]</scope>
    <source>
        <strain evidence="3">ATCC BAA-613 / DSM 15670 / CCUG 46953 / JCM 12243 / WAL 16351</strain>
    </source>
</reference>
<keyword evidence="1" id="KW-0472">Membrane</keyword>
<keyword evidence="1" id="KW-0812">Transmembrane</keyword>
<reference evidence="2 3" key="1">
    <citation type="submission" date="2007-08" db="EMBL/GenBank/DDBJ databases">
        <authorList>
            <person name="Fulton L."/>
            <person name="Clifton S."/>
            <person name="Fulton B."/>
            <person name="Xu J."/>
            <person name="Minx P."/>
            <person name="Pepin K.H."/>
            <person name="Johnson M."/>
            <person name="Thiruvilangam P."/>
            <person name="Bhonagiri V."/>
            <person name="Nash W.E."/>
            <person name="Mardis E.R."/>
            <person name="Wilson R.K."/>
        </authorList>
    </citation>
    <scope>NUCLEOTIDE SEQUENCE [LARGE SCALE GENOMIC DNA]</scope>
    <source>
        <strain evidence="3">ATCC BAA-613 / DSM 15670 / CCUG 46953 / JCM 12243 / WAL 16351</strain>
    </source>
</reference>
<protein>
    <submittedName>
        <fullName evidence="2">Uncharacterized protein</fullName>
    </submittedName>
</protein>
<dbReference type="PaxDb" id="411902-CLOBOL_00541"/>
<proteinExistence type="predicted"/>
<gene>
    <name evidence="2" type="ORF">CLOBOL_00541</name>
</gene>
<accession>A8RHY6</accession>
<dbReference type="AlphaFoldDB" id="A8RHY6"/>
<dbReference type="EMBL" id="ABCC02000009">
    <property type="protein sequence ID" value="EDP19105.1"/>
    <property type="molecule type" value="Genomic_DNA"/>
</dbReference>
<name>A8RHY6_ENTBW</name>
<evidence type="ECO:0000256" key="1">
    <source>
        <dbReference type="SAM" id="Phobius"/>
    </source>
</evidence>
<comment type="caution">
    <text evidence="2">The sequence shown here is derived from an EMBL/GenBank/DDBJ whole genome shotgun (WGS) entry which is preliminary data.</text>
</comment>
<evidence type="ECO:0000313" key="2">
    <source>
        <dbReference type="EMBL" id="EDP19105.1"/>
    </source>
</evidence>
<evidence type="ECO:0000313" key="3">
    <source>
        <dbReference type="Proteomes" id="UP000005396"/>
    </source>
</evidence>